<name>A0ABV8EUV1_9ACTN</name>
<evidence type="ECO:0000313" key="2">
    <source>
        <dbReference type="Proteomes" id="UP001595698"/>
    </source>
</evidence>
<proteinExistence type="predicted"/>
<dbReference type="Proteomes" id="UP001595698">
    <property type="component" value="Unassembled WGS sequence"/>
</dbReference>
<protein>
    <submittedName>
        <fullName evidence="1">DUF5987 family protein</fullName>
    </submittedName>
</protein>
<reference evidence="2" key="1">
    <citation type="journal article" date="2019" name="Int. J. Syst. Evol. Microbiol.">
        <title>The Global Catalogue of Microorganisms (GCM) 10K type strain sequencing project: providing services to taxonomists for standard genome sequencing and annotation.</title>
        <authorList>
            <consortium name="The Broad Institute Genomics Platform"/>
            <consortium name="The Broad Institute Genome Sequencing Center for Infectious Disease"/>
            <person name="Wu L."/>
            <person name="Ma J."/>
        </authorList>
    </citation>
    <scope>NUCLEOTIDE SEQUENCE [LARGE SCALE GENOMIC DNA]</scope>
    <source>
        <strain evidence="2">TBRC 7912</strain>
    </source>
</reference>
<sequence>MQPGIPDEEQARTMTLEAFADTIVPGEKRSPGDEAVAGAAAGGGAVAAGAVELLETPAAGLAPALGDLARLLNEHARAYADQNGIDLTAALPPFVALPFPHRTALVGILTSPGHPEREVWVSVALFSNMAFDTAAHMHTLDALAAGHPGLTAMGFSGPQEDGLWRFPVYSYGRELARLHPATTSTGSPA</sequence>
<dbReference type="RefSeq" id="WP_352012640.1">
    <property type="nucleotide sequence ID" value="NZ_JBHSBC010000008.1"/>
</dbReference>
<dbReference type="Pfam" id="PF19449">
    <property type="entry name" value="DUF5987"/>
    <property type="match status" value="1"/>
</dbReference>
<gene>
    <name evidence="1" type="ORF">ACFOYY_08385</name>
</gene>
<keyword evidence="2" id="KW-1185">Reference proteome</keyword>
<dbReference type="InterPro" id="IPR046029">
    <property type="entry name" value="DUF5987"/>
</dbReference>
<accession>A0ABV8EUV1</accession>
<dbReference type="EMBL" id="JBHSBC010000008">
    <property type="protein sequence ID" value="MFC3980132.1"/>
    <property type="molecule type" value="Genomic_DNA"/>
</dbReference>
<organism evidence="1 2">
    <name type="scientific">Streptosporangium jomthongense</name>
    <dbReference type="NCBI Taxonomy" id="1193683"/>
    <lineage>
        <taxon>Bacteria</taxon>
        <taxon>Bacillati</taxon>
        <taxon>Actinomycetota</taxon>
        <taxon>Actinomycetes</taxon>
        <taxon>Streptosporangiales</taxon>
        <taxon>Streptosporangiaceae</taxon>
        <taxon>Streptosporangium</taxon>
    </lineage>
</organism>
<comment type="caution">
    <text evidence="1">The sequence shown here is derived from an EMBL/GenBank/DDBJ whole genome shotgun (WGS) entry which is preliminary data.</text>
</comment>
<evidence type="ECO:0000313" key="1">
    <source>
        <dbReference type="EMBL" id="MFC3980132.1"/>
    </source>
</evidence>